<keyword evidence="10" id="KW-0496">Mitochondrion</keyword>
<dbReference type="VEuPathDB" id="FungiDB:LEMA_P019880.1"/>
<evidence type="ECO:0000256" key="4">
    <source>
        <dbReference type="ARBA" id="ARBA00022448"/>
    </source>
</evidence>
<comment type="subcellular location">
    <subcellularLocation>
        <location evidence="2">Mitochondrion inner membrane</location>
        <topology evidence="2">Single-pass membrane protein</topology>
        <orientation evidence="2">Matrix side</orientation>
    </subcellularLocation>
</comment>
<evidence type="ECO:0000256" key="11">
    <source>
        <dbReference type="ARBA" id="ARBA00023136"/>
    </source>
</evidence>
<evidence type="ECO:0000256" key="6">
    <source>
        <dbReference type="ARBA" id="ARBA00022692"/>
    </source>
</evidence>
<evidence type="ECO:0000313" key="14">
    <source>
        <dbReference type="Proteomes" id="UP000002668"/>
    </source>
</evidence>
<evidence type="ECO:0000256" key="8">
    <source>
        <dbReference type="ARBA" id="ARBA00022982"/>
    </source>
</evidence>
<dbReference type="GO" id="GO:0032981">
    <property type="term" value="P:mitochondrial respiratory chain complex I assembly"/>
    <property type="evidence" value="ECO:0007669"/>
    <property type="project" value="TreeGrafter"/>
</dbReference>
<gene>
    <name evidence="13" type="ORF">LEMA_P019880.1</name>
</gene>
<comment type="similarity">
    <text evidence="3">Belongs to the complex I NDUFB3 subunit family.</text>
</comment>
<feature type="signal peptide" evidence="12">
    <location>
        <begin position="1"/>
        <end position="24"/>
    </location>
</feature>
<comment type="function">
    <text evidence="1">Accessory subunit of the mitochondrial membrane respiratory chain NADH dehydrogenase (Complex I), that is believed not to be involved in catalysis. Complex I functions in the transfer of electrons from NADH to the respiratory chain. The immediate electron acceptor for the enzyme is believed to be ubiquinone.</text>
</comment>
<keyword evidence="12" id="KW-0732">Signal</keyword>
<keyword evidence="6" id="KW-0812">Transmembrane</keyword>
<dbReference type="AlphaFoldDB" id="E5AB17"/>
<dbReference type="Pfam" id="PF08122">
    <property type="entry name" value="NDUF_B12"/>
    <property type="match status" value="1"/>
</dbReference>
<dbReference type="GO" id="GO:0022900">
    <property type="term" value="P:electron transport chain"/>
    <property type="evidence" value="ECO:0007669"/>
    <property type="project" value="InterPro"/>
</dbReference>
<keyword evidence="7" id="KW-0999">Mitochondrion inner membrane</keyword>
<name>E5AB17_LEPMJ</name>
<organism evidence="14">
    <name type="scientific">Leptosphaeria maculans (strain JN3 / isolate v23.1.3 / race Av1-4-5-6-7-8)</name>
    <name type="common">Blackleg fungus</name>
    <name type="synonym">Phoma lingam</name>
    <dbReference type="NCBI Taxonomy" id="985895"/>
    <lineage>
        <taxon>Eukaryota</taxon>
        <taxon>Fungi</taxon>
        <taxon>Dikarya</taxon>
        <taxon>Ascomycota</taxon>
        <taxon>Pezizomycotina</taxon>
        <taxon>Dothideomycetes</taxon>
        <taxon>Pleosporomycetidae</taxon>
        <taxon>Pleosporales</taxon>
        <taxon>Pleosporineae</taxon>
        <taxon>Leptosphaeriaceae</taxon>
        <taxon>Plenodomus</taxon>
        <taxon>Plenodomus lingam/Leptosphaeria maculans species complex</taxon>
    </lineage>
</organism>
<keyword evidence="14" id="KW-1185">Reference proteome</keyword>
<dbReference type="Proteomes" id="UP000002668">
    <property type="component" value="Genome"/>
</dbReference>
<evidence type="ECO:0000256" key="10">
    <source>
        <dbReference type="ARBA" id="ARBA00023128"/>
    </source>
</evidence>
<evidence type="ECO:0000256" key="5">
    <source>
        <dbReference type="ARBA" id="ARBA00022660"/>
    </source>
</evidence>
<evidence type="ECO:0000256" key="7">
    <source>
        <dbReference type="ARBA" id="ARBA00022792"/>
    </source>
</evidence>
<dbReference type="GO" id="GO:0005743">
    <property type="term" value="C:mitochondrial inner membrane"/>
    <property type="evidence" value="ECO:0007669"/>
    <property type="project" value="UniProtKB-SubCell"/>
</dbReference>
<proteinExistence type="inferred from homology"/>
<evidence type="ECO:0000256" key="12">
    <source>
        <dbReference type="SAM" id="SignalP"/>
    </source>
</evidence>
<evidence type="ECO:0000256" key="9">
    <source>
        <dbReference type="ARBA" id="ARBA00022989"/>
    </source>
</evidence>
<dbReference type="PANTHER" id="PTHR15082:SF2">
    <property type="entry name" value="NADH DEHYDROGENASE [UBIQUINONE] 1 BETA SUBCOMPLEX SUBUNIT 3"/>
    <property type="match status" value="1"/>
</dbReference>
<dbReference type="OMA" id="MLPTRCD"/>
<keyword evidence="5" id="KW-0679">Respiratory chain</keyword>
<keyword evidence="4" id="KW-0813">Transport</keyword>
<evidence type="ECO:0008006" key="15">
    <source>
        <dbReference type="Google" id="ProtNLM"/>
    </source>
</evidence>
<reference evidence="14" key="1">
    <citation type="journal article" date="2011" name="Nat. Commun.">
        <title>Effector diversification within compartments of the Leptosphaeria maculans genome affected by Repeat-Induced Point mutations.</title>
        <authorList>
            <person name="Rouxel T."/>
            <person name="Grandaubert J."/>
            <person name="Hane J.K."/>
            <person name="Hoede C."/>
            <person name="van de Wouw A.P."/>
            <person name="Couloux A."/>
            <person name="Dominguez V."/>
            <person name="Anthouard V."/>
            <person name="Bally P."/>
            <person name="Bourras S."/>
            <person name="Cozijnsen A.J."/>
            <person name="Ciuffetti L.M."/>
            <person name="Degrave A."/>
            <person name="Dilmaghani A."/>
            <person name="Duret L."/>
            <person name="Fudal I."/>
            <person name="Goodwin S.B."/>
            <person name="Gout L."/>
            <person name="Glaser N."/>
            <person name="Linglin J."/>
            <person name="Kema G.H.J."/>
            <person name="Lapalu N."/>
            <person name="Lawrence C.B."/>
            <person name="May K."/>
            <person name="Meyer M."/>
            <person name="Ollivier B."/>
            <person name="Poulain J."/>
            <person name="Schoch C.L."/>
            <person name="Simon A."/>
            <person name="Spatafora J.W."/>
            <person name="Stachowiak A."/>
            <person name="Turgeon B.G."/>
            <person name="Tyler B.M."/>
            <person name="Vincent D."/>
            <person name="Weissenbach J."/>
            <person name="Amselem J."/>
            <person name="Quesneville H."/>
            <person name="Oliver R.P."/>
            <person name="Wincker P."/>
            <person name="Balesdent M.-H."/>
            <person name="Howlett B.J."/>
        </authorList>
    </citation>
    <scope>NUCLEOTIDE SEQUENCE [LARGE SCALE GENOMIC DNA]</scope>
    <source>
        <strain evidence="14">JN3 / isolate v23.1.3 / race Av1-4-5-6-7-8</strain>
    </source>
</reference>
<keyword evidence="8" id="KW-0249">Electron transport</keyword>
<dbReference type="PANTHER" id="PTHR15082">
    <property type="entry name" value="NADH-UBIQUINONE OXIDOREDUCTASE B12 SUBUNIT"/>
    <property type="match status" value="1"/>
</dbReference>
<dbReference type="STRING" id="985895.E5AB17"/>
<evidence type="ECO:0000313" key="13">
    <source>
        <dbReference type="EMBL" id="CBY00858.1"/>
    </source>
</evidence>
<accession>E5AB17</accession>
<protein>
    <recommendedName>
        <fullName evidence="15">NADH-ubiquinone oxidoreductase B12 subunit</fullName>
    </recommendedName>
</protein>
<dbReference type="OrthoDB" id="521512at2759"/>
<evidence type="ECO:0000256" key="1">
    <source>
        <dbReference type="ARBA" id="ARBA00003195"/>
    </source>
</evidence>
<keyword evidence="11" id="KW-0472">Membrane</keyword>
<dbReference type="EMBL" id="FP929138">
    <property type="protein sequence ID" value="CBY00858.1"/>
    <property type="molecule type" value="Genomic_DNA"/>
</dbReference>
<dbReference type="eggNOG" id="ENOG502SBXP">
    <property type="taxonomic scope" value="Eukaryota"/>
</dbReference>
<feature type="chain" id="PRO_5003195131" description="NADH-ubiquinone oxidoreductase B12 subunit" evidence="12">
    <location>
        <begin position="25"/>
        <end position="126"/>
    </location>
</feature>
<dbReference type="InParanoid" id="E5AB17"/>
<keyword evidence="9" id="KW-1133">Transmembrane helix</keyword>
<sequence>MPRHCARLHPAAAIFDFLLVSVSSRRAHVAYREASTTQYLLTMAPRPSITGFDPKKFAAASGRGTQGDPWARYEQWRYTGPFTRFNRFKGSFPGLGIATVAFAGYLVAEQLLWKDDHHAHHDEGAH</sequence>
<evidence type="ECO:0000256" key="2">
    <source>
        <dbReference type="ARBA" id="ARBA00004298"/>
    </source>
</evidence>
<dbReference type="HOGENOM" id="CLU_1981985_0_0_1"/>
<evidence type="ECO:0000256" key="3">
    <source>
        <dbReference type="ARBA" id="ARBA00005667"/>
    </source>
</evidence>
<dbReference type="InterPro" id="IPR012576">
    <property type="entry name" value="NDUFB3"/>
</dbReference>